<keyword evidence="4" id="KW-1185">Reference proteome</keyword>
<evidence type="ECO:0000259" key="2">
    <source>
        <dbReference type="PROSITE" id="PS50846"/>
    </source>
</evidence>
<reference evidence="3 4" key="1">
    <citation type="submission" date="2017-09" db="EMBL/GenBank/DDBJ databases">
        <title>WGS assembly of Aquilegia coerulea Goldsmith.</title>
        <authorList>
            <person name="Hodges S."/>
            <person name="Kramer E."/>
            <person name="Nordborg M."/>
            <person name="Tomkins J."/>
            <person name="Borevitz J."/>
            <person name="Derieg N."/>
            <person name="Yan J."/>
            <person name="Mihaltcheva S."/>
            <person name="Hayes R.D."/>
            <person name="Rokhsar D."/>
        </authorList>
    </citation>
    <scope>NUCLEOTIDE SEQUENCE [LARGE SCALE GENOMIC DNA]</scope>
    <source>
        <strain evidence="4">cv. Goldsmith</strain>
    </source>
</reference>
<organism evidence="3 4">
    <name type="scientific">Aquilegia coerulea</name>
    <name type="common">Rocky mountain columbine</name>
    <dbReference type="NCBI Taxonomy" id="218851"/>
    <lineage>
        <taxon>Eukaryota</taxon>
        <taxon>Viridiplantae</taxon>
        <taxon>Streptophyta</taxon>
        <taxon>Embryophyta</taxon>
        <taxon>Tracheophyta</taxon>
        <taxon>Spermatophyta</taxon>
        <taxon>Magnoliopsida</taxon>
        <taxon>Ranunculales</taxon>
        <taxon>Ranunculaceae</taxon>
        <taxon>Thalictroideae</taxon>
        <taxon>Aquilegia</taxon>
    </lineage>
</organism>
<gene>
    <name evidence="3" type="ORF">AQUCO_00100762v1</name>
</gene>
<dbReference type="PROSITE" id="PS50846">
    <property type="entry name" value="HMA_2"/>
    <property type="match status" value="1"/>
</dbReference>
<protein>
    <recommendedName>
        <fullName evidence="2">HMA domain-containing protein</fullName>
    </recommendedName>
</protein>
<dbReference type="InterPro" id="IPR006121">
    <property type="entry name" value="HMA_dom"/>
</dbReference>
<dbReference type="OrthoDB" id="692882at2759"/>
<sequence length="111" mass="12399">MLQQIVVIKISMNNSKSRTKAMKIAVSTPGVVSVKLHGDSMDKIVVTGVGIDTTNLTVLIRKKVGFTELVSVQTISKQEDEEEEEDTSTVHYYRSRNEQSMGWTPSYQYSA</sequence>
<evidence type="ECO:0000313" key="3">
    <source>
        <dbReference type="EMBL" id="PIA65479.1"/>
    </source>
</evidence>
<dbReference type="EMBL" id="KZ305018">
    <property type="protein sequence ID" value="PIA65479.1"/>
    <property type="molecule type" value="Genomic_DNA"/>
</dbReference>
<feature type="non-terminal residue" evidence="3">
    <location>
        <position position="111"/>
    </location>
</feature>
<evidence type="ECO:0000313" key="4">
    <source>
        <dbReference type="Proteomes" id="UP000230069"/>
    </source>
</evidence>
<name>A0A2G5FBT3_AQUCA</name>
<feature type="region of interest" description="Disordered" evidence="1">
    <location>
        <begin position="76"/>
        <end position="95"/>
    </location>
</feature>
<dbReference type="InterPro" id="IPR044296">
    <property type="entry name" value="HIPP46"/>
</dbReference>
<evidence type="ECO:0000256" key="1">
    <source>
        <dbReference type="SAM" id="MobiDB-lite"/>
    </source>
</evidence>
<dbReference type="AlphaFoldDB" id="A0A2G5FBT3"/>
<dbReference type="PANTHER" id="PTHR46371">
    <property type="entry name" value="OS04G0464100 PROTEIN"/>
    <property type="match status" value="1"/>
</dbReference>
<dbReference type="STRING" id="218851.A0A2G5FBT3"/>
<dbReference type="InParanoid" id="A0A2G5FBT3"/>
<proteinExistence type="predicted"/>
<accession>A0A2G5FBT3</accession>
<dbReference type="GO" id="GO:0046872">
    <property type="term" value="F:metal ion binding"/>
    <property type="evidence" value="ECO:0007669"/>
    <property type="project" value="InterPro"/>
</dbReference>
<dbReference type="FunCoup" id="A0A2G5FBT3">
    <property type="interactions" value="75"/>
</dbReference>
<dbReference type="Proteomes" id="UP000230069">
    <property type="component" value="Unassembled WGS sequence"/>
</dbReference>
<feature type="domain" description="HMA" evidence="2">
    <location>
        <begin position="3"/>
        <end position="72"/>
    </location>
</feature>
<dbReference type="Gene3D" id="3.30.70.100">
    <property type="match status" value="1"/>
</dbReference>